<dbReference type="Proteomes" id="UP000037854">
    <property type="component" value="Unassembled WGS sequence"/>
</dbReference>
<dbReference type="PIRSF" id="PIRSF012509">
    <property type="entry name" value="CamS"/>
    <property type="match status" value="1"/>
</dbReference>
<dbReference type="InterPro" id="IPR011426">
    <property type="entry name" value="CamS"/>
</dbReference>
<proteinExistence type="predicted"/>
<dbReference type="RefSeq" id="WP_060668985.1">
    <property type="nucleotide sequence ID" value="NZ_LGTK01000061.1"/>
</dbReference>
<sequence>MKRISTILIIALLLLASCSPKNNDQEEVVQENENKEQQTSIVPSYQLTDETYRIILPFQTSEARGVITNQMGNRVDIDELEEGLMRQSKEIFDPSELFYQEGQYFNNESLFSLIDELNPKVNEDKIKGLKDEEKAEVYKRNPRYLTHILEQNYMKRNEKENTVELAGVSIGIALKSVYRFQTEVGGPYQYKKIPMKDMIEKGQEVAQKVVDELKGMENFPDVPIMIALFREAEIDSPVPGNFVSKTVVPAGQNKIDKWDKINEKNVLFPSEEAKKDYTDDNEIINSFGNEISQFFPNYVGYIGKGFYINDDLQKLTIEIPLEFYGKGEIIGFTQYAYGLIQDMFPKNYDLEVQVTSSAGAESLIYREAGKEKPEFHIYN</sequence>
<dbReference type="Pfam" id="PF07537">
    <property type="entry name" value="CamS"/>
    <property type="match status" value="1"/>
</dbReference>
<evidence type="ECO:0000313" key="2">
    <source>
        <dbReference type="EMBL" id="KPH71810.1"/>
    </source>
</evidence>
<dbReference type="CDD" id="cd13441">
    <property type="entry name" value="CamS_repeat_1"/>
    <property type="match status" value="1"/>
</dbReference>
<feature type="chain" id="PRO_5046696504" description="Calcium ABC transporter ATPase" evidence="1">
    <location>
        <begin position="24"/>
        <end position="379"/>
    </location>
</feature>
<evidence type="ECO:0000313" key="3">
    <source>
        <dbReference type="Proteomes" id="UP000037854"/>
    </source>
</evidence>
<feature type="signal peptide" evidence="1">
    <location>
        <begin position="1"/>
        <end position="23"/>
    </location>
</feature>
<dbReference type="Gene3D" id="3.10.570.10">
    <property type="entry name" value="sex pheromone staph- cam373 precursor domain"/>
    <property type="match status" value="1"/>
</dbReference>
<dbReference type="PROSITE" id="PS51257">
    <property type="entry name" value="PROKAR_LIPOPROTEIN"/>
    <property type="match status" value="1"/>
</dbReference>
<gene>
    <name evidence="2" type="ORF">AFL42_14040</name>
</gene>
<accession>A0ABR5MGQ2</accession>
<comment type="caution">
    <text evidence="2">The sequence shown here is derived from an EMBL/GenBank/DDBJ whole genome shotgun (WGS) entry which is preliminary data.</text>
</comment>
<dbReference type="CDD" id="cd13440">
    <property type="entry name" value="CamS_repeat_2"/>
    <property type="match status" value="1"/>
</dbReference>
<keyword evidence="3" id="KW-1185">Reference proteome</keyword>
<reference evidence="2 3" key="1">
    <citation type="submission" date="2015-07" db="EMBL/GenBank/DDBJ databases">
        <title>High-quality draft genome sequence of Oceanobacillus caeni HM6, a bacillus isolated from a human feces.</title>
        <authorList>
            <person name="Kumar J."/>
            <person name="Verma M.K."/>
            <person name="Pandey R."/>
            <person name="Bhambi M."/>
            <person name="Chauhan N."/>
        </authorList>
    </citation>
    <scope>NUCLEOTIDE SEQUENCE [LARGE SCALE GENOMIC DNA]</scope>
    <source>
        <strain evidence="2 3">HM6</strain>
    </source>
</reference>
<evidence type="ECO:0000256" key="1">
    <source>
        <dbReference type="SAM" id="SignalP"/>
    </source>
</evidence>
<keyword evidence="1" id="KW-0732">Signal</keyword>
<protein>
    <recommendedName>
        <fullName evidence="4">Calcium ABC transporter ATPase</fullName>
    </recommendedName>
</protein>
<dbReference type="EMBL" id="LGTK01000061">
    <property type="protein sequence ID" value="KPH71810.1"/>
    <property type="molecule type" value="Genomic_DNA"/>
</dbReference>
<name>A0ABR5MGQ2_9BACI</name>
<evidence type="ECO:0008006" key="4">
    <source>
        <dbReference type="Google" id="ProtNLM"/>
    </source>
</evidence>
<organism evidence="2 3">
    <name type="scientific">Oceanobacillus caeni</name>
    <dbReference type="NCBI Taxonomy" id="405946"/>
    <lineage>
        <taxon>Bacteria</taxon>
        <taxon>Bacillati</taxon>
        <taxon>Bacillota</taxon>
        <taxon>Bacilli</taxon>
        <taxon>Bacillales</taxon>
        <taxon>Bacillaceae</taxon>
        <taxon>Oceanobacillus</taxon>
    </lineage>
</organism>